<keyword evidence="7" id="KW-0479">Metal-binding</keyword>
<dbReference type="SMART" id="SM00184">
    <property type="entry name" value="RING"/>
    <property type="match status" value="1"/>
</dbReference>
<dbReference type="EC" id="2.3.2.27" evidence="3"/>
<keyword evidence="5" id="KW-0808">Transferase</keyword>
<dbReference type="GO" id="GO:0005634">
    <property type="term" value="C:nucleus"/>
    <property type="evidence" value="ECO:0007669"/>
    <property type="project" value="UniProtKB-SubCell"/>
</dbReference>
<keyword evidence="6 19" id="KW-0812">Transmembrane</keyword>
<evidence type="ECO:0000256" key="7">
    <source>
        <dbReference type="ARBA" id="ARBA00022723"/>
    </source>
</evidence>
<dbReference type="GO" id="GO:0016567">
    <property type="term" value="P:protein ubiquitination"/>
    <property type="evidence" value="ECO:0007669"/>
    <property type="project" value="InterPro"/>
</dbReference>
<evidence type="ECO:0000256" key="19">
    <source>
        <dbReference type="SAM" id="Phobius"/>
    </source>
</evidence>
<comment type="caution">
    <text evidence="22">The sequence shown here is derived from an EMBL/GenBank/DDBJ whole genome shotgun (WGS) entry which is preliminary data.</text>
</comment>
<keyword evidence="13 16" id="KW-0238">DNA-binding</keyword>
<evidence type="ECO:0000256" key="14">
    <source>
        <dbReference type="ARBA" id="ARBA00023128"/>
    </source>
</evidence>
<dbReference type="GO" id="GO:0061630">
    <property type="term" value="F:ubiquitin protein ligase activity"/>
    <property type="evidence" value="ECO:0007669"/>
    <property type="project" value="UniProtKB-EC"/>
</dbReference>
<dbReference type="InterPro" id="IPR036388">
    <property type="entry name" value="WH-like_DNA-bd_sf"/>
</dbReference>
<dbReference type="InterPro" id="IPR022170">
    <property type="entry name" value="MUL1-like"/>
</dbReference>
<dbReference type="GO" id="GO:0005741">
    <property type="term" value="C:mitochondrial outer membrane"/>
    <property type="evidence" value="ECO:0007669"/>
    <property type="project" value="UniProtKB-SubCell"/>
</dbReference>
<dbReference type="PROSITE" id="PS00658">
    <property type="entry name" value="FORK_HEAD_2"/>
    <property type="match status" value="1"/>
</dbReference>
<organism evidence="22 23">
    <name type="scientific">Drosophila gunungcola</name>
    <name type="common">fruit fly</name>
    <dbReference type="NCBI Taxonomy" id="103775"/>
    <lineage>
        <taxon>Eukaryota</taxon>
        <taxon>Metazoa</taxon>
        <taxon>Ecdysozoa</taxon>
        <taxon>Arthropoda</taxon>
        <taxon>Hexapoda</taxon>
        <taxon>Insecta</taxon>
        <taxon>Pterygota</taxon>
        <taxon>Neoptera</taxon>
        <taxon>Endopterygota</taxon>
        <taxon>Diptera</taxon>
        <taxon>Brachycera</taxon>
        <taxon>Muscomorpha</taxon>
        <taxon>Ephydroidea</taxon>
        <taxon>Drosophilidae</taxon>
        <taxon>Drosophila</taxon>
        <taxon>Sophophora</taxon>
    </lineage>
</organism>
<keyword evidence="11" id="KW-0862">Zinc</keyword>
<dbReference type="PROSITE" id="PS00657">
    <property type="entry name" value="FORK_HEAD_1"/>
    <property type="match status" value="1"/>
</dbReference>
<keyword evidence="23" id="KW-1185">Reference proteome</keyword>
<dbReference type="GO" id="GO:0008270">
    <property type="term" value="F:zinc ion binding"/>
    <property type="evidence" value="ECO:0007669"/>
    <property type="project" value="UniProtKB-KW"/>
</dbReference>
<keyword evidence="14" id="KW-0496">Mitochondrion</keyword>
<dbReference type="Gene3D" id="3.30.40.10">
    <property type="entry name" value="Zinc/RING finger domain, C3HC4 (zinc finger)"/>
    <property type="match status" value="1"/>
</dbReference>
<evidence type="ECO:0000256" key="18">
    <source>
        <dbReference type="SAM" id="MobiDB-lite"/>
    </source>
</evidence>
<dbReference type="SUPFAM" id="SSF57850">
    <property type="entry name" value="RING/U-box"/>
    <property type="match status" value="1"/>
</dbReference>
<dbReference type="PROSITE" id="PS50039">
    <property type="entry name" value="FORK_HEAD_3"/>
    <property type="match status" value="1"/>
</dbReference>
<dbReference type="GO" id="GO:0043565">
    <property type="term" value="F:sequence-specific DNA binding"/>
    <property type="evidence" value="ECO:0007669"/>
    <property type="project" value="InterPro"/>
</dbReference>
<evidence type="ECO:0000259" key="20">
    <source>
        <dbReference type="PROSITE" id="PS50039"/>
    </source>
</evidence>
<dbReference type="EMBL" id="JAMKOV010000006">
    <property type="protein sequence ID" value="KAI8038939.1"/>
    <property type="molecule type" value="Genomic_DNA"/>
</dbReference>
<comment type="catalytic activity">
    <reaction evidence="1">
        <text>S-ubiquitinyl-[E2 ubiquitin-conjugating enzyme]-L-cysteine + [acceptor protein]-L-lysine = [E2 ubiquitin-conjugating enzyme]-L-cysteine + N(6)-ubiquitinyl-[acceptor protein]-L-lysine.</text>
        <dbReference type="EC" id="2.3.2.27"/>
    </reaction>
</comment>
<evidence type="ECO:0000256" key="10">
    <source>
        <dbReference type="ARBA" id="ARBA00022787"/>
    </source>
</evidence>
<reference evidence="22" key="1">
    <citation type="journal article" date="2023" name="Genome Biol. Evol.">
        <title>Long-read-based Genome Assembly of Drosophila gunungcola Reveals Fewer Chemosensory Genes in Flower-breeding Species.</title>
        <authorList>
            <person name="Negi A."/>
            <person name="Liao B.Y."/>
            <person name="Yeh S.D."/>
        </authorList>
    </citation>
    <scope>NUCLEOTIDE SEQUENCE</scope>
    <source>
        <strain evidence="22">Sukarami</strain>
    </source>
</reference>
<dbReference type="InterPro" id="IPR001841">
    <property type="entry name" value="Znf_RING"/>
</dbReference>
<evidence type="ECO:0000256" key="8">
    <source>
        <dbReference type="ARBA" id="ARBA00022771"/>
    </source>
</evidence>
<evidence type="ECO:0000256" key="9">
    <source>
        <dbReference type="ARBA" id="ARBA00022786"/>
    </source>
</evidence>
<comment type="subcellular location">
    <subcellularLocation>
        <location evidence="2">Mitochondrion outer membrane</location>
        <topology evidence="2">Multi-pass membrane protein</topology>
    </subcellularLocation>
    <subcellularLocation>
        <location evidence="16">Nucleus</location>
    </subcellularLocation>
</comment>
<feature type="region of interest" description="Disordered" evidence="18">
    <location>
        <begin position="174"/>
        <end position="216"/>
    </location>
</feature>
<dbReference type="InterPro" id="IPR018122">
    <property type="entry name" value="TF_fork_head_CS_1"/>
</dbReference>
<keyword evidence="8 17" id="KW-0863">Zinc-finger</keyword>
<gene>
    <name evidence="22" type="ORF">M5D96_007642</name>
</gene>
<dbReference type="GO" id="GO:0003700">
    <property type="term" value="F:DNA-binding transcription factor activity"/>
    <property type="evidence" value="ECO:0007669"/>
    <property type="project" value="InterPro"/>
</dbReference>
<feature type="DNA-binding region" description="Fork-head" evidence="16">
    <location>
        <begin position="88"/>
        <end position="183"/>
    </location>
</feature>
<dbReference type="SUPFAM" id="SSF46785">
    <property type="entry name" value="Winged helix' DNA-binding domain"/>
    <property type="match status" value="1"/>
</dbReference>
<evidence type="ECO:0000256" key="11">
    <source>
        <dbReference type="ARBA" id="ARBA00022833"/>
    </source>
</evidence>
<keyword evidence="15 19" id="KW-0472">Membrane</keyword>
<name>A0A9P9YLY9_9MUSC</name>
<dbReference type="InterPro" id="IPR051652">
    <property type="entry name" value="MDM2_MDM4_MUL1"/>
</dbReference>
<dbReference type="InterPro" id="IPR001766">
    <property type="entry name" value="Fork_head_dom"/>
</dbReference>
<evidence type="ECO:0000256" key="15">
    <source>
        <dbReference type="ARBA" id="ARBA00023136"/>
    </source>
</evidence>
<dbReference type="FunFam" id="1.10.10.10:FF:000135">
    <property type="entry name" value="forkhead box protein G1"/>
    <property type="match status" value="1"/>
</dbReference>
<feature type="domain" description="RING-type" evidence="21">
    <location>
        <begin position="601"/>
        <end position="637"/>
    </location>
</feature>
<evidence type="ECO:0000313" key="22">
    <source>
        <dbReference type="EMBL" id="KAI8038939.1"/>
    </source>
</evidence>
<evidence type="ECO:0000256" key="1">
    <source>
        <dbReference type="ARBA" id="ARBA00000900"/>
    </source>
</evidence>
<dbReference type="Gene3D" id="1.10.10.10">
    <property type="entry name" value="Winged helix-like DNA-binding domain superfamily/Winged helix DNA-binding domain"/>
    <property type="match status" value="1"/>
</dbReference>
<keyword evidence="16" id="KW-0539">Nucleus</keyword>
<evidence type="ECO:0000256" key="17">
    <source>
        <dbReference type="PROSITE-ProRule" id="PRU00175"/>
    </source>
</evidence>
<dbReference type="Pfam" id="PF00250">
    <property type="entry name" value="Forkhead"/>
    <property type="match status" value="1"/>
</dbReference>
<dbReference type="Pfam" id="PF13920">
    <property type="entry name" value="zf-C3HC4_3"/>
    <property type="match status" value="1"/>
</dbReference>
<dbReference type="PANTHER" id="PTHR12183:SF32">
    <property type="entry name" value="MITOCHONDRIAL E3 UBIQUITIN PROTEIN LIGASE 1"/>
    <property type="match status" value="1"/>
</dbReference>
<evidence type="ECO:0000256" key="5">
    <source>
        <dbReference type="ARBA" id="ARBA00022679"/>
    </source>
</evidence>
<dbReference type="PROSITE" id="PS50089">
    <property type="entry name" value="ZF_RING_2"/>
    <property type="match status" value="1"/>
</dbReference>
<keyword evidence="4" id="KW-0217">Developmental protein</keyword>
<dbReference type="AlphaFoldDB" id="A0A9P9YLY9"/>
<sequence length="649" mass="72498">MLPSCYANGSGLPDNDELVNSLLSNPEYLRAQVSPNPLAPNAVGMESLMCGSFSPAFYYQGIDNFLALHNNIWGLPISFLHNSHRPEKPPFSYIALIAMAISSAPNQRLTLSGIYKFIMDKENKQGWQNSIRHNLSLNDCFVKVPRDKNTIEDNDSAGKGSYWMLDSSASDMFEQGNYRRRRTRRQRHCANSNRYERESGKDSSDGSNSTADIRLPSEPLNDFDIFCNERPNYSDRITDLHRQYLSVSLGFNSLFNNDARGMRPIPSSSLSEIRESPDDVDASSSSSKTAQNPADSASLHEDLHSPSAFTPPLNRREISSSAPQYNIDGQLKSLVEKQPGGKVPYATAPQYNIDGQLKSVVDQQHDKKIPYAVIRGTVTPIGVPLRSSLVPSVSGVLQIVKLHEHRITRGFAGFWTEHHKLLHESANEMPFELRNQQHGVEIVDALSAAVLDVDMVYDNYEPSSLSLFDHIFGFFSGVRQRGLQTTEEVLREGSFLTAIGELELDGNTLRMQPSQEGPLFLTTATKSTLIKRFEDAKAASIFKLVICGTISVVLIGFIAKKIYRRRKQEREEAKIRNRLETERRERRARSRPHTLSQDQLCVVCSTNPKEIILLPCGHVCLCEDCAQKISITCPVCRANIASKAAAFIA</sequence>
<accession>A0A9P9YLY9</accession>
<evidence type="ECO:0000256" key="16">
    <source>
        <dbReference type="PROSITE-ProRule" id="PRU00089"/>
    </source>
</evidence>
<feature type="compositionally biased region" description="Basic residues" evidence="18">
    <location>
        <begin position="178"/>
        <end position="188"/>
    </location>
</feature>
<proteinExistence type="predicted"/>
<evidence type="ECO:0000256" key="12">
    <source>
        <dbReference type="ARBA" id="ARBA00022989"/>
    </source>
</evidence>
<evidence type="ECO:0000256" key="2">
    <source>
        <dbReference type="ARBA" id="ARBA00004374"/>
    </source>
</evidence>
<dbReference type="PANTHER" id="PTHR12183">
    <property type="entry name" value="MITOCHONDRIAL UBIQUITIN LIGASE ACTIVATOR OF NFKB 1"/>
    <property type="match status" value="1"/>
</dbReference>
<dbReference type="InterPro" id="IPR030456">
    <property type="entry name" value="TF_fork_head_CS_2"/>
</dbReference>
<feature type="transmembrane region" description="Helical" evidence="19">
    <location>
        <begin position="541"/>
        <end position="559"/>
    </location>
</feature>
<dbReference type="Pfam" id="PF12483">
    <property type="entry name" value="GIDE"/>
    <property type="match status" value="1"/>
</dbReference>
<evidence type="ECO:0000259" key="21">
    <source>
        <dbReference type="PROSITE" id="PS50089"/>
    </source>
</evidence>
<dbReference type="InterPro" id="IPR013083">
    <property type="entry name" value="Znf_RING/FYVE/PHD"/>
</dbReference>
<keyword evidence="12 19" id="KW-1133">Transmembrane helix</keyword>
<keyword evidence="9" id="KW-0833">Ubl conjugation pathway</keyword>
<dbReference type="PRINTS" id="PR00053">
    <property type="entry name" value="FORKHEAD"/>
</dbReference>
<evidence type="ECO:0000256" key="3">
    <source>
        <dbReference type="ARBA" id="ARBA00012483"/>
    </source>
</evidence>
<dbReference type="Proteomes" id="UP001059596">
    <property type="component" value="Unassembled WGS sequence"/>
</dbReference>
<dbReference type="FunFam" id="3.30.40.10:FF:000729">
    <property type="entry name" value="Mitochondrial ubiquitin ligase activator of nfkb 1-A"/>
    <property type="match status" value="1"/>
</dbReference>
<evidence type="ECO:0000313" key="23">
    <source>
        <dbReference type="Proteomes" id="UP001059596"/>
    </source>
</evidence>
<evidence type="ECO:0000256" key="6">
    <source>
        <dbReference type="ARBA" id="ARBA00022692"/>
    </source>
</evidence>
<dbReference type="CDD" id="cd16649">
    <property type="entry name" value="mRING-HC-C3HC5_CGRF1-like"/>
    <property type="match status" value="1"/>
</dbReference>
<evidence type="ECO:0000256" key="13">
    <source>
        <dbReference type="ARBA" id="ARBA00023125"/>
    </source>
</evidence>
<feature type="domain" description="Fork-head" evidence="20">
    <location>
        <begin position="88"/>
        <end position="183"/>
    </location>
</feature>
<feature type="compositionally biased region" description="Basic and acidic residues" evidence="18">
    <location>
        <begin position="194"/>
        <end position="204"/>
    </location>
</feature>
<protein>
    <recommendedName>
        <fullName evidence="3">RING-type E3 ubiquitin transferase</fullName>
        <ecNumber evidence="3">2.3.2.27</ecNumber>
    </recommendedName>
</protein>
<keyword evidence="10" id="KW-1000">Mitochondrion outer membrane</keyword>
<dbReference type="InterPro" id="IPR036390">
    <property type="entry name" value="WH_DNA-bd_sf"/>
</dbReference>
<evidence type="ECO:0000256" key="4">
    <source>
        <dbReference type="ARBA" id="ARBA00022473"/>
    </source>
</evidence>
<dbReference type="SMART" id="SM00339">
    <property type="entry name" value="FH"/>
    <property type="match status" value="1"/>
</dbReference>
<feature type="region of interest" description="Disordered" evidence="18">
    <location>
        <begin position="256"/>
        <end position="316"/>
    </location>
</feature>